<dbReference type="AlphaFoldDB" id="A0A2S5T6Q9"/>
<dbReference type="PANTHER" id="PTHR30290">
    <property type="entry name" value="PERIPLASMIC BINDING COMPONENT OF ABC TRANSPORTER"/>
    <property type="match status" value="1"/>
</dbReference>
<keyword evidence="3" id="KW-1185">Reference proteome</keyword>
<dbReference type="RefSeq" id="WP_104356667.1">
    <property type="nucleotide sequence ID" value="NZ_CALFFA010000021.1"/>
</dbReference>
<dbReference type="GO" id="GO:0030288">
    <property type="term" value="C:outer membrane-bounded periplasmic space"/>
    <property type="evidence" value="ECO:0007669"/>
    <property type="project" value="TreeGrafter"/>
</dbReference>
<dbReference type="PANTHER" id="PTHR30290:SF64">
    <property type="entry name" value="ABC TRANSPORTER PERIPLASMIC BINDING PROTEIN"/>
    <property type="match status" value="1"/>
</dbReference>
<dbReference type="Gene3D" id="3.40.190.10">
    <property type="entry name" value="Periplasmic binding protein-like II"/>
    <property type="match status" value="1"/>
</dbReference>
<dbReference type="GO" id="GO:0043190">
    <property type="term" value="C:ATP-binding cassette (ABC) transporter complex"/>
    <property type="evidence" value="ECO:0007669"/>
    <property type="project" value="InterPro"/>
</dbReference>
<dbReference type="GO" id="GO:0042884">
    <property type="term" value="P:microcin transport"/>
    <property type="evidence" value="ECO:0007669"/>
    <property type="project" value="TreeGrafter"/>
</dbReference>
<keyword evidence="1" id="KW-0732">Signal</keyword>
<evidence type="ECO:0000256" key="1">
    <source>
        <dbReference type="ARBA" id="ARBA00022729"/>
    </source>
</evidence>
<sequence length="609" mass="68744">MIRVLAKFLLCAWVAAGSSLAQAAHAYAQFGDIKYPPGFSHFDYVNPDAPKGGEIVLVPPTRISNFDKYNPFTLKGTAPPGLGSLLFETLLTGTLDEPTTAYGLLAEDVTVAPDRRSATFRLNPKARFHNGDPVLAADVKHSFDTLMSKEAAPQFRVYFGDIAGATVLGERTVRFDFRHDSAELPLLVGTALPVFSRKWGEVDGQRKPFDQVILDTPIGSGPYRIGRVNFGRDITYVRDPEYWARDLNVRRGMFNFDRITYKVYADDKVRLEAFKAGEFDFIQAFVAKEWAREYKGRKFDSGELVKRELPHGNAGDFQGFLFNIRREKFQDVRVREAIGLAMDFEWMNRQLFYNAYTRVRGYFVASDFEARDMPTPEELALLEPLRAHLPEAVFTQPVPLPPRTDTPGGLRANLRRAKALLEEAGWTYRDGALRDRQGREFTIEFLDNQGSMARVVTPMMQNLEKLGIRSTYKVVDFALLQKRMDVFDFDIISVRIVGSEAPGAELVARFGSEAADTEGSSNLIGIKSPAVDALLRKVVAARTRDELVPALRALDRVLRHGHYTIPAWYASTFRVAYRGGRFVLPPVIPRYYSPEGWALSTWWADPRNR</sequence>
<dbReference type="Proteomes" id="UP000239406">
    <property type="component" value="Unassembled WGS sequence"/>
</dbReference>
<organism evidence="2 3">
    <name type="scientific">Caldimonas thermodepolymerans</name>
    <dbReference type="NCBI Taxonomy" id="215580"/>
    <lineage>
        <taxon>Bacteria</taxon>
        <taxon>Pseudomonadati</taxon>
        <taxon>Pseudomonadota</taxon>
        <taxon>Betaproteobacteria</taxon>
        <taxon>Burkholderiales</taxon>
        <taxon>Sphaerotilaceae</taxon>
        <taxon>Caldimonas</taxon>
    </lineage>
</organism>
<dbReference type="InterPro" id="IPR039424">
    <property type="entry name" value="SBP_5"/>
</dbReference>
<dbReference type="EMBL" id="PSNY01000005">
    <property type="protein sequence ID" value="PPE70578.1"/>
    <property type="molecule type" value="Genomic_DNA"/>
</dbReference>
<dbReference type="GO" id="GO:1904680">
    <property type="term" value="F:peptide transmembrane transporter activity"/>
    <property type="evidence" value="ECO:0007669"/>
    <property type="project" value="TreeGrafter"/>
</dbReference>
<proteinExistence type="predicted"/>
<evidence type="ECO:0000313" key="3">
    <source>
        <dbReference type="Proteomes" id="UP000239406"/>
    </source>
</evidence>
<evidence type="ECO:0000313" key="2">
    <source>
        <dbReference type="EMBL" id="PPE70578.1"/>
    </source>
</evidence>
<name>A0A2S5T6Q9_9BURK</name>
<accession>A0A2S5T6Q9</accession>
<dbReference type="SUPFAM" id="SSF53850">
    <property type="entry name" value="Periplasmic binding protein-like II"/>
    <property type="match status" value="1"/>
</dbReference>
<dbReference type="PIRSF" id="PIRSF002741">
    <property type="entry name" value="MppA"/>
    <property type="match status" value="1"/>
</dbReference>
<comment type="caution">
    <text evidence="2">The sequence shown here is derived from an EMBL/GenBank/DDBJ whole genome shotgun (WGS) entry which is preliminary data.</text>
</comment>
<protein>
    <submittedName>
        <fullName evidence="2">ABC transporter substrate-binding protein</fullName>
    </submittedName>
</protein>
<dbReference type="CDD" id="cd08497">
    <property type="entry name" value="MbnE-like"/>
    <property type="match status" value="1"/>
</dbReference>
<dbReference type="InterPro" id="IPR000914">
    <property type="entry name" value="SBP_5_dom"/>
</dbReference>
<dbReference type="Gene3D" id="3.10.105.10">
    <property type="entry name" value="Dipeptide-binding Protein, Domain 3"/>
    <property type="match status" value="1"/>
</dbReference>
<reference evidence="2 3" key="1">
    <citation type="submission" date="2018-02" db="EMBL/GenBank/DDBJ databases">
        <title>Reclassifiation of [Polyangium] brachysporum DSM 7029 as Guopingzhaonella breviflexa gen. nov., sp. nov., a member of the family Comamonadaceae.</title>
        <authorList>
            <person name="Tang B."/>
        </authorList>
    </citation>
    <scope>NUCLEOTIDE SEQUENCE [LARGE SCALE GENOMIC DNA]</scope>
    <source>
        <strain evidence="2 3">DSM 15344</strain>
    </source>
</reference>
<dbReference type="GO" id="GO:0015833">
    <property type="term" value="P:peptide transport"/>
    <property type="evidence" value="ECO:0007669"/>
    <property type="project" value="TreeGrafter"/>
</dbReference>
<dbReference type="Pfam" id="PF00496">
    <property type="entry name" value="SBP_bac_5"/>
    <property type="match status" value="1"/>
</dbReference>
<gene>
    <name evidence="2" type="ORF">C1702_05385</name>
</gene>
<dbReference type="InterPro" id="IPR030678">
    <property type="entry name" value="Peptide/Ni-bd"/>
</dbReference>